<accession>A0AAN5C4M6</accession>
<organism evidence="1 2">
    <name type="scientific">Pristionchus mayeri</name>
    <dbReference type="NCBI Taxonomy" id="1317129"/>
    <lineage>
        <taxon>Eukaryota</taxon>
        <taxon>Metazoa</taxon>
        <taxon>Ecdysozoa</taxon>
        <taxon>Nematoda</taxon>
        <taxon>Chromadorea</taxon>
        <taxon>Rhabditida</taxon>
        <taxon>Rhabditina</taxon>
        <taxon>Diplogasteromorpha</taxon>
        <taxon>Diplogasteroidea</taxon>
        <taxon>Neodiplogasteridae</taxon>
        <taxon>Pristionchus</taxon>
    </lineage>
</organism>
<proteinExistence type="predicted"/>
<evidence type="ECO:0000313" key="2">
    <source>
        <dbReference type="Proteomes" id="UP001328107"/>
    </source>
</evidence>
<sequence length="426" mass="48831">MPHHHHHHSFIHHDSLDFKEQAIHPNTIVHGQDDEETKVTSWMDEGVLRCQINGGVIHKFPILPGPIKRLGVEGGTVYLVVTLESNESALYKIKVPSTGEEMRVSFVRSFREDDHFGVNGLWMRKCGKTSYANRLSEEREGVLIDTEGRINLGEAHPIAIHRFCLIYYKKSKCNHPKMERISPNIILLEHNEEVARSESEWMFQSPVFALDHSPILAILTIAGNVIFVDVDTLTAEVIKKKYESAGIRAIFKGVNSFRRVVGVFGDSIVVEADVIAGTSAHSSSFKVFKARLPPKYRDISKKIDVGVESSSTDPDPVQLVRYVQYLDQCSECQERECLFTSQSVDRRNHQNTNFEKKKKGMEKSYEEIMNKLNDRFKVKKFELFAKSSTPSEYCTLWDEFVERRKLAKEEFDEAMNLMAYAKSQMR</sequence>
<protein>
    <submittedName>
        <fullName evidence="1">Uncharacterized protein</fullName>
    </submittedName>
</protein>
<dbReference type="EMBL" id="BTRK01000002">
    <property type="protein sequence ID" value="GMR37143.1"/>
    <property type="molecule type" value="Genomic_DNA"/>
</dbReference>
<reference evidence="2" key="1">
    <citation type="submission" date="2022-10" db="EMBL/GenBank/DDBJ databases">
        <title>Genome assembly of Pristionchus species.</title>
        <authorList>
            <person name="Yoshida K."/>
            <person name="Sommer R.J."/>
        </authorList>
    </citation>
    <scope>NUCLEOTIDE SEQUENCE [LARGE SCALE GENOMIC DNA]</scope>
    <source>
        <strain evidence="2">RS5460</strain>
    </source>
</reference>
<gene>
    <name evidence="1" type="ORF">PMAYCL1PPCAC_07338</name>
</gene>
<dbReference type="AlphaFoldDB" id="A0AAN5C4M6"/>
<dbReference type="Proteomes" id="UP001328107">
    <property type="component" value="Unassembled WGS sequence"/>
</dbReference>
<name>A0AAN5C4M6_9BILA</name>
<evidence type="ECO:0000313" key="1">
    <source>
        <dbReference type="EMBL" id="GMR37143.1"/>
    </source>
</evidence>
<keyword evidence="2" id="KW-1185">Reference proteome</keyword>
<comment type="caution">
    <text evidence="1">The sequence shown here is derived from an EMBL/GenBank/DDBJ whole genome shotgun (WGS) entry which is preliminary data.</text>
</comment>